<evidence type="ECO:0000313" key="2">
    <source>
        <dbReference type="Proteomes" id="UP000805193"/>
    </source>
</evidence>
<accession>A0AC60PIK3</accession>
<reference evidence="1 2" key="1">
    <citation type="journal article" date="2020" name="Cell">
        <title>Large-Scale Comparative Analyses of Tick Genomes Elucidate Their Genetic Diversity and Vector Capacities.</title>
        <authorList>
            <consortium name="Tick Genome and Microbiome Consortium (TIGMIC)"/>
            <person name="Jia N."/>
            <person name="Wang J."/>
            <person name="Shi W."/>
            <person name="Du L."/>
            <person name="Sun Y."/>
            <person name="Zhan W."/>
            <person name="Jiang J.F."/>
            <person name="Wang Q."/>
            <person name="Zhang B."/>
            <person name="Ji P."/>
            <person name="Bell-Sakyi L."/>
            <person name="Cui X.M."/>
            <person name="Yuan T.T."/>
            <person name="Jiang B.G."/>
            <person name="Yang W.F."/>
            <person name="Lam T.T."/>
            <person name="Chang Q.C."/>
            <person name="Ding S.J."/>
            <person name="Wang X.J."/>
            <person name="Zhu J.G."/>
            <person name="Ruan X.D."/>
            <person name="Zhao L."/>
            <person name="Wei J.T."/>
            <person name="Ye R.Z."/>
            <person name="Que T.C."/>
            <person name="Du C.H."/>
            <person name="Zhou Y.H."/>
            <person name="Cheng J.X."/>
            <person name="Dai P.F."/>
            <person name="Guo W.B."/>
            <person name="Han X.H."/>
            <person name="Huang E.J."/>
            <person name="Li L.F."/>
            <person name="Wei W."/>
            <person name="Gao Y.C."/>
            <person name="Liu J.Z."/>
            <person name="Shao H.Z."/>
            <person name="Wang X."/>
            <person name="Wang C.C."/>
            <person name="Yang T.C."/>
            <person name="Huo Q.B."/>
            <person name="Li W."/>
            <person name="Chen H.Y."/>
            <person name="Chen S.E."/>
            <person name="Zhou L.G."/>
            <person name="Ni X.B."/>
            <person name="Tian J.H."/>
            <person name="Sheng Y."/>
            <person name="Liu T."/>
            <person name="Pan Y.S."/>
            <person name="Xia L.Y."/>
            <person name="Li J."/>
            <person name="Zhao F."/>
            <person name="Cao W.C."/>
        </authorList>
    </citation>
    <scope>NUCLEOTIDE SEQUENCE [LARGE SCALE GENOMIC DNA]</scope>
    <source>
        <strain evidence="1">Iper-2018</strain>
    </source>
</reference>
<name>A0AC60PIK3_IXOPE</name>
<protein>
    <submittedName>
        <fullName evidence="1">Uncharacterized protein</fullName>
    </submittedName>
</protein>
<dbReference type="EMBL" id="JABSTQ010010490">
    <property type="protein sequence ID" value="KAG0420618.1"/>
    <property type="molecule type" value="Genomic_DNA"/>
</dbReference>
<keyword evidence="2" id="KW-1185">Reference proteome</keyword>
<dbReference type="Proteomes" id="UP000805193">
    <property type="component" value="Unassembled WGS sequence"/>
</dbReference>
<comment type="caution">
    <text evidence="1">The sequence shown here is derived from an EMBL/GenBank/DDBJ whole genome shotgun (WGS) entry which is preliminary data.</text>
</comment>
<evidence type="ECO:0000313" key="1">
    <source>
        <dbReference type="EMBL" id="KAG0420618.1"/>
    </source>
</evidence>
<sequence>MDTSSPEGQVAPDNWEEHSEEIGDDDISKSFSKLNVDAPPFVPSFATLQMAQLDPQEKDGDDSPSDKKDSDREDSASMDDSPADWECVTLEDSPAGDQTPSTGDEEERMELSSKPKKKPLKDEDQGPRKEHINVVFIGHVDAGKSTIGGQLLYLTGMVDKRTLEKYEREAKEKNRESWYLSWALDTNQEERDKGKTVEVGRAYFETENKHFTLLDAPGHRQTQVCEWALTRPIGDGCDVGVGFVAILFPLTVCCASLPSGGYLRTKCMVSVCHLHVAPGASLRCRYNECKEKLVPYLRKCGFNPKQELTFMPCSGLTGAFLLEVAPPEVCPWYRGPPFLEYIDGLAPLGRSSEGPFRMPAVDKYKDMGTVVLGKVESGSARRGQQLLLMPNRKTVEVLQLWSDEDETALITSGENVKVKLKGVEEEEVSPGFVLCDTVQPCKVGKIFDAQVVILEHKSIICPGYSAVLHIHAAIEECSVKMIICLVDRKTGEKSKTRPRFVKQDQIAIMRMECAGVVCMEPFKEFPQMGRFTLRDEGRTIAIGKVLRVVE</sequence>
<proteinExistence type="predicted"/>
<organism evidence="1 2">
    <name type="scientific">Ixodes persulcatus</name>
    <name type="common">Taiga tick</name>
    <dbReference type="NCBI Taxonomy" id="34615"/>
    <lineage>
        <taxon>Eukaryota</taxon>
        <taxon>Metazoa</taxon>
        <taxon>Ecdysozoa</taxon>
        <taxon>Arthropoda</taxon>
        <taxon>Chelicerata</taxon>
        <taxon>Arachnida</taxon>
        <taxon>Acari</taxon>
        <taxon>Parasitiformes</taxon>
        <taxon>Ixodida</taxon>
        <taxon>Ixodoidea</taxon>
        <taxon>Ixodidae</taxon>
        <taxon>Ixodinae</taxon>
        <taxon>Ixodes</taxon>
    </lineage>
</organism>
<gene>
    <name evidence="1" type="ORF">HPB47_003398</name>
</gene>